<gene>
    <name evidence="5" type="ORF">FL583_26980</name>
</gene>
<dbReference type="SMART" id="SM00382">
    <property type="entry name" value="AAA"/>
    <property type="match status" value="1"/>
</dbReference>
<keyword evidence="3 5" id="KW-0067">ATP-binding</keyword>
<dbReference type="Gene3D" id="3.40.50.300">
    <property type="entry name" value="P-loop containing nucleotide triphosphate hydrolases"/>
    <property type="match status" value="1"/>
</dbReference>
<dbReference type="OrthoDB" id="4350300at2"/>
<dbReference type="Proteomes" id="UP000317982">
    <property type="component" value="Unassembled WGS sequence"/>
</dbReference>
<name>A0A545AKT9_9ACTN</name>
<reference evidence="5 6" key="1">
    <citation type="submission" date="2019-07" db="EMBL/GenBank/DDBJ databases">
        <title>Cryptosporangium phraense sp. nov., isolated from plant litter.</title>
        <authorList>
            <person name="Suriyachadkun C."/>
        </authorList>
    </citation>
    <scope>NUCLEOTIDE SEQUENCE [LARGE SCALE GENOMIC DNA]</scope>
    <source>
        <strain evidence="5 6">A-T 5661</strain>
    </source>
</reference>
<dbReference type="EMBL" id="VIRS01000021">
    <property type="protein sequence ID" value="TQS41928.1"/>
    <property type="molecule type" value="Genomic_DNA"/>
</dbReference>
<proteinExistence type="predicted"/>
<dbReference type="AlphaFoldDB" id="A0A545AKT9"/>
<feature type="domain" description="ABC transporter" evidence="4">
    <location>
        <begin position="2"/>
        <end position="233"/>
    </location>
</feature>
<dbReference type="PANTHER" id="PTHR45772:SF4">
    <property type="entry name" value="ABC TRANSPORTER ATP-BINDING PROTEIN"/>
    <property type="match status" value="1"/>
</dbReference>
<organism evidence="5 6">
    <name type="scientific">Cryptosporangium phraense</name>
    <dbReference type="NCBI Taxonomy" id="2593070"/>
    <lineage>
        <taxon>Bacteria</taxon>
        <taxon>Bacillati</taxon>
        <taxon>Actinomycetota</taxon>
        <taxon>Actinomycetes</taxon>
        <taxon>Cryptosporangiales</taxon>
        <taxon>Cryptosporangiaceae</taxon>
        <taxon>Cryptosporangium</taxon>
    </lineage>
</organism>
<dbReference type="PROSITE" id="PS50893">
    <property type="entry name" value="ABC_TRANSPORTER_2"/>
    <property type="match status" value="1"/>
</dbReference>
<dbReference type="Pfam" id="PF00005">
    <property type="entry name" value="ABC_tran"/>
    <property type="match status" value="1"/>
</dbReference>
<dbReference type="RefSeq" id="WP_142707640.1">
    <property type="nucleotide sequence ID" value="NZ_VIRS01000021.1"/>
</dbReference>
<dbReference type="CDD" id="cd03219">
    <property type="entry name" value="ABC_Mj1267_LivG_branched"/>
    <property type="match status" value="1"/>
</dbReference>
<evidence type="ECO:0000256" key="3">
    <source>
        <dbReference type="ARBA" id="ARBA00022840"/>
    </source>
</evidence>
<evidence type="ECO:0000313" key="6">
    <source>
        <dbReference type="Proteomes" id="UP000317982"/>
    </source>
</evidence>
<dbReference type="InterPro" id="IPR051120">
    <property type="entry name" value="ABC_AA/LPS_Transport"/>
</dbReference>
<keyword evidence="6" id="KW-1185">Reference proteome</keyword>
<dbReference type="GO" id="GO:0005886">
    <property type="term" value="C:plasma membrane"/>
    <property type="evidence" value="ECO:0007669"/>
    <property type="project" value="TreeGrafter"/>
</dbReference>
<dbReference type="InParanoid" id="A0A545AKT9"/>
<evidence type="ECO:0000259" key="4">
    <source>
        <dbReference type="PROSITE" id="PS50893"/>
    </source>
</evidence>
<dbReference type="PANTHER" id="PTHR45772">
    <property type="entry name" value="CONSERVED COMPONENT OF ABC TRANSPORTER FOR NATURAL AMINO ACIDS-RELATED"/>
    <property type="match status" value="1"/>
</dbReference>
<dbReference type="InterPro" id="IPR003439">
    <property type="entry name" value="ABC_transporter-like_ATP-bd"/>
</dbReference>
<evidence type="ECO:0000313" key="5">
    <source>
        <dbReference type="EMBL" id="TQS41928.1"/>
    </source>
</evidence>
<evidence type="ECO:0000256" key="2">
    <source>
        <dbReference type="ARBA" id="ARBA00022741"/>
    </source>
</evidence>
<dbReference type="Pfam" id="PF12399">
    <property type="entry name" value="BCA_ABC_TP_C"/>
    <property type="match status" value="1"/>
</dbReference>
<protein>
    <submittedName>
        <fullName evidence="5">ABC transporter ATP-binding protein</fullName>
    </submittedName>
</protein>
<dbReference type="GO" id="GO:0016887">
    <property type="term" value="F:ATP hydrolysis activity"/>
    <property type="evidence" value="ECO:0007669"/>
    <property type="project" value="InterPro"/>
</dbReference>
<sequence length="242" mass="26065">MLDVTDVAIHFGGVRALDGVTFGVEPGQILGLIGPNGAGKTTLFNCITRIYRPTAGTLRFDGEDLLTIAPHRLAKKGITRTFQNLALFSTLSVFENTMAGGVSQKNRGLRSRAWEILERLDLVDVALEPAAGLPFGTLKRVELARALMARPRLLLLDEPAGGLTHSEVDDLGRLLVSLRDDYGFAALLVEHHMGLVLGISDHVVALDFGQKIYEGTPAGVREDDAVVAAYLGRPKTGAREAR</sequence>
<dbReference type="InterPro" id="IPR003593">
    <property type="entry name" value="AAA+_ATPase"/>
</dbReference>
<comment type="caution">
    <text evidence="5">The sequence shown here is derived from an EMBL/GenBank/DDBJ whole genome shotgun (WGS) entry which is preliminary data.</text>
</comment>
<keyword evidence="2" id="KW-0547">Nucleotide-binding</keyword>
<dbReference type="InterPro" id="IPR032823">
    <property type="entry name" value="BCA_ABC_TP_C"/>
</dbReference>
<dbReference type="GO" id="GO:0005524">
    <property type="term" value="F:ATP binding"/>
    <property type="evidence" value="ECO:0007669"/>
    <property type="project" value="UniProtKB-KW"/>
</dbReference>
<dbReference type="SUPFAM" id="SSF52540">
    <property type="entry name" value="P-loop containing nucleoside triphosphate hydrolases"/>
    <property type="match status" value="1"/>
</dbReference>
<evidence type="ECO:0000256" key="1">
    <source>
        <dbReference type="ARBA" id="ARBA00022448"/>
    </source>
</evidence>
<keyword evidence="1" id="KW-0813">Transport</keyword>
<accession>A0A545AKT9</accession>
<dbReference type="InterPro" id="IPR027417">
    <property type="entry name" value="P-loop_NTPase"/>
</dbReference>